<dbReference type="Proteomes" id="UP001237642">
    <property type="component" value="Unassembled WGS sequence"/>
</dbReference>
<comment type="caution">
    <text evidence="1">The sequence shown here is derived from an EMBL/GenBank/DDBJ whole genome shotgun (WGS) entry which is preliminary data.</text>
</comment>
<dbReference type="PANTHER" id="PTHR34461:SF2">
    <property type="entry name" value="EXPRESSED PROTEIN"/>
    <property type="match status" value="1"/>
</dbReference>
<evidence type="ECO:0000313" key="1">
    <source>
        <dbReference type="EMBL" id="KAK1391407.1"/>
    </source>
</evidence>
<reference evidence="1" key="2">
    <citation type="submission" date="2023-05" db="EMBL/GenBank/DDBJ databases">
        <authorList>
            <person name="Schelkunov M.I."/>
        </authorList>
    </citation>
    <scope>NUCLEOTIDE SEQUENCE</scope>
    <source>
        <strain evidence="1">Hsosn_3</strain>
        <tissue evidence="1">Leaf</tissue>
    </source>
</reference>
<sequence>MRLQPCSMLHYINAIKGGSISKVLNVNSRRKPGLVFRNLIDIYEDDCPKHLHGPLEVALLDGRENGEVENIIESPCLPKAERITNQGDQEFNVSDCSDNDMEIVSGFDDLSFGEMTLKELRKTCKSKKRKMLDFVCLSPECQQDEDDCDLTTPLSSWNIKPSKSAKSVKKHARISASAFREHDCLYTTDQIFDPPCSQQSINANCVSIAIKVDVSQVCFSEHQIASFVDEATDGPSISDEQVNYFDMDSTILQTSDTVLENKETISLSAQYATRANTSSPSQLNDDFMPLSCLPPPSVKTAGLSTQEMFQHSSVSCVTELQKESDILQSPSTQSFPLIDEHIYDRSVVIHGIGDEVSEVPLGNGMPSTTIVNGNELCIFEDDARNRFNIFSASQSLNMPEILSNESECIVSNVATNNSLCCIESGRGVTLSVFEDVLKTNLHHYQPNGSLRSPFSYYSTPWNFYPCSASDSDLVADESDSPTTEDDWSLISYNSNTSGYCLEPDTHLTGLEDASYATEKQLLLPNTDVEISFSSNADDELSIPETNSDGDMVTWQPPERFPSTRKVISPTFKEKACLTMNYRELTEGIENHKGKGKLFPGNQTEDNALSALSDTAGVESCVTGELTEMGNKKKAFLAPKKILKKPKHNNKGALSKRCNPPIGRVSGPPLTRSVPDICNGKTSTEVCYERAIAFSQRQMQDIESIAVKLMTELKSMKDIVEEKVLHEAYHCTSMKKDADEVKSAIKGATRVEETTKKWLSMMAKDCNRFCKIMSQSQRSAADASAAKETIMRRENKKISFADEAGGVLCHVKYFENGENNTNVAS</sequence>
<dbReference type="AlphaFoldDB" id="A0AAD8IW24"/>
<organism evidence="1 2">
    <name type="scientific">Heracleum sosnowskyi</name>
    <dbReference type="NCBI Taxonomy" id="360622"/>
    <lineage>
        <taxon>Eukaryota</taxon>
        <taxon>Viridiplantae</taxon>
        <taxon>Streptophyta</taxon>
        <taxon>Embryophyta</taxon>
        <taxon>Tracheophyta</taxon>
        <taxon>Spermatophyta</taxon>
        <taxon>Magnoliopsida</taxon>
        <taxon>eudicotyledons</taxon>
        <taxon>Gunneridae</taxon>
        <taxon>Pentapetalae</taxon>
        <taxon>asterids</taxon>
        <taxon>campanulids</taxon>
        <taxon>Apiales</taxon>
        <taxon>Apiaceae</taxon>
        <taxon>Apioideae</taxon>
        <taxon>apioid superclade</taxon>
        <taxon>Tordylieae</taxon>
        <taxon>Tordyliinae</taxon>
        <taxon>Heracleum</taxon>
    </lineage>
</organism>
<gene>
    <name evidence="1" type="ORF">POM88_010463</name>
</gene>
<reference evidence="1" key="1">
    <citation type="submission" date="2023-02" db="EMBL/GenBank/DDBJ databases">
        <title>Genome of toxic invasive species Heracleum sosnowskyi carries increased number of genes despite the absence of recent whole-genome duplications.</title>
        <authorList>
            <person name="Schelkunov M."/>
            <person name="Shtratnikova V."/>
            <person name="Makarenko M."/>
            <person name="Klepikova A."/>
            <person name="Omelchenko D."/>
            <person name="Novikova G."/>
            <person name="Obukhova E."/>
            <person name="Bogdanov V."/>
            <person name="Penin A."/>
            <person name="Logacheva M."/>
        </authorList>
    </citation>
    <scope>NUCLEOTIDE SEQUENCE</scope>
    <source>
        <strain evidence="1">Hsosn_3</strain>
        <tissue evidence="1">Leaf</tissue>
    </source>
</reference>
<keyword evidence="2" id="KW-1185">Reference proteome</keyword>
<proteinExistence type="predicted"/>
<protein>
    <submittedName>
        <fullName evidence="1">Uncharacterized protein</fullName>
    </submittedName>
</protein>
<accession>A0AAD8IW24</accession>
<dbReference type="PANTHER" id="PTHR34461">
    <property type="entry name" value="EXPRESSED PROTEIN"/>
    <property type="match status" value="1"/>
</dbReference>
<dbReference type="EMBL" id="JAUIZM010000003">
    <property type="protein sequence ID" value="KAK1391407.1"/>
    <property type="molecule type" value="Genomic_DNA"/>
</dbReference>
<evidence type="ECO:0000313" key="2">
    <source>
        <dbReference type="Proteomes" id="UP001237642"/>
    </source>
</evidence>
<name>A0AAD8IW24_9APIA</name>